<evidence type="ECO:0000256" key="1">
    <source>
        <dbReference type="ARBA" id="ARBA00004196"/>
    </source>
</evidence>
<evidence type="ECO:0000259" key="4">
    <source>
        <dbReference type="PROSITE" id="PS50932"/>
    </source>
</evidence>
<dbReference type="RefSeq" id="WP_022303685.1">
    <property type="nucleotide sequence ID" value="NZ_JACRTP010000001.1"/>
</dbReference>
<sequence length="346" mass="38799">MAGTIQQIAELAGVSRGTVDRALNNRGRINPEVAKQIWQIADEIGYVPKHQRKKEQEQKKLEETYRIGVVTQLSNSPFMIQVNKGIYDAAERLLETGVQVIVKENPSVDEEAQLKSILELEEAGIQALAIMPVDCDRIREKLNDLIEEKQIPVVAFNTDIIGTKRNCFVGLDNWKSGQTAAGLMGLMMHGKGKVLGITGYFSNRAGSRRIDGFIEETRKQFPEMNLIGVQSSQDDAKEVEQIIVNAMKIFPDLKGIFVASGGQEGVKAAFDELNLEKRPYVIIYDVTPENVKALNEDTVDFLIDQEGYEQGYRAVSILEECLKHGSLPEEEYQYTEISIKTKYNVQ</sequence>
<evidence type="ECO:0000256" key="3">
    <source>
        <dbReference type="ARBA" id="ARBA00022729"/>
    </source>
</evidence>
<dbReference type="SMART" id="SM00354">
    <property type="entry name" value="HTH_LACI"/>
    <property type="match status" value="1"/>
</dbReference>
<dbReference type="InterPro" id="IPR025997">
    <property type="entry name" value="SBP_2_dom"/>
</dbReference>
<feature type="domain" description="HTH lacI-type" evidence="4">
    <location>
        <begin position="4"/>
        <end position="54"/>
    </location>
</feature>
<dbReference type="PROSITE" id="PS50932">
    <property type="entry name" value="HTH_LACI_2"/>
    <property type="match status" value="1"/>
</dbReference>
<dbReference type="SUPFAM" id="SSF47413">
    <property type="entry name" value="lambda repressor-like DNA-binding domains"/>
    <property type="match status" value="1"/>
</dbReference>
<dbReference type="EMBL" id="JACRTP010000001">
    <property type="protein sequence ID" value="MBC8627729.1"/>
    <property type="molecule type" value="Genomic_DNA"/>
</dbReference>
<dbReference type="CDD" id="cd01392">
    <property type="entry name" value="HTH_LacI"/>
    <property type="match status" value="1"/>
</dbReference>
<dbReference type="PANTHER" id="PTHR46847:SF1">
    <property type="entry name" value="D-ALLOSE-BINDING PERIPLASMIC PROTEIN-RELATED"/>
    <property type="match status" value="1"/>
</dbReference>
<dbReference type="CDD" id="cd06307">
    <property type="entry name" value="PBP1_sugar_binding"/>
    <property type="match status" value="1"/>
</dbReference>
<evidence type="ECO:0000256" key="2">
    <source>
        <dbReference type="ARBA" id="ARBA00007639"/>
    </source>
</evidence>
<reference evidence="5 6" key="1">
    <citation type="submission" date="2020-08" db="EMBL/GenBank/DDBJ databases">
        <title>Genome public.</title>
        <authorList>
            <person name="Liu C."/>
            <person name="Sun Q."/>
        </authorList>
    </citation>
    <scope>NUCLEOTIDE SEQUENCE [LARGE SCALE GENOMIC DNA]</scope>
    <source>
        <strain evidence="5 6">3_YM_SP_D4_24.mj</strain>
    </source>
</reference>
<dbReference type="Pfam" id="PF00356">
    <property type="entry name" value="LacI"/>
    <property type="match status" value="1"/>
</dbReference>
<dbReference type="InterPro" id="IPR000843">
    <property type="entry name" value="HTH_LacI"/>
</dbReference>
<comment type="caution">
    <text evidence="5">The sequence shown here is derived from an EMBL/GenBank/DDBJ whole genome shotgun (WGS) entry which is preliminary data.</text>
</comment>
<keyword evidence="5" id="KW-0238">DNA-binding</keyword>
<proteinExistence type="inferred from homology"/>
<evidence type="ECO:0000313" key="6">
    <source>
        <dbReference type="Proteomes" id="UP000661649"/>
    </source>
</evidence>
<organism evidence="5 6">
    <name type="scientific">Blautia stercoris</name>
    <dbReference type="NCBI Taxonomy" id="871664"/>
    <lineage>
        <taxon>Bacteria</taxon>
        <taxon>Bacillati</taxon>
        <taxon>Bacillota</taxon>
        <taxon>Clostridia</taxon>
        <taxon>Lachnospirales</taxon>
        <taxon>Lachnospiraceae</taxon>
        <taxon>Blautia</taxon>
    </lineage>
</organism>
<keyword evidence="3" id="KW-0732">Signal</keyword>
<name>A0ABR7P8U9_9FIRM</name>
<dbReference type="InterPro" id="IPR028082">
    <property type="entry name" value="Peripla_BP_I"/>
</dbReference>
<dbReference type="GO" id="GO:0003677">
    <property type="term" value="F:DNA binding"/>
    <property type="evidence" value="ECO:0007669"/>
    <property type="project" value="UniProtKB-KW"/>
</dbReference>
<gene>
    <name evidence="5" type="ORF">H8712_03670</name>
</gene>
<comment type="subcellular location">
    <subcellularLocation>
        <location evidence="1">Cell envelope</location>
    </subcellularLocation>
</comment>
<evidence type="ECO:0000313" key="5">
    <source>
        <dbReference type="EMBL" id="MBC8627729.1"/>
    </source>
</evidence>
<protein>
    <submittedName>
        <fullName evidence="5">LacI family DNA-binding transcriptional regulator</fullName>
    </submittedName>
</protein>
<dbReference type="Gene3D" id="3.40.50.2300">
    <property type="match status" value="2"/>
</dbReference>
<dbReference type="SUPFAM" id="SSF53822">
    <property type="entry name" value="Periplasmic binding protein-like I"/>
    <property type="match status" value="1"/>
</dbReference>
<dbReference type="Proteomes" id="UP000661649">
    <property type="component" value="Unassembled WGS sequence"/>
</dbReference>
<dbReference type="Pfam" id="PF13407">
    <property type="entry name" value="Peripla_BP_4"/>
    <property type="match status" value="1"/>
</dbReference>
<accession>A0ABR7P8U9</accession>
<comment type="similarity">
    <text evidence="2">Belongs to the bacterial solute-binding protein 2 family.</text>
</comment>
<keyword evidence="6" id="KW-1185">Reference proteome</keyword>
<dbReference type="Gene3D" id="1.10.260.40">
    <property type="entry name" value="lambda repressor-like DNA-binding domains"/>
    <property type="match status" value="1"/>
</dbReference>
<dbReference type="PANTHER" id="PTHR46847">
    <property type="entry name" value="D-ALLOSE-BINDING PERIPLASMIC PROTEIN-RELATED"/>
    <property type="match status" value="1"/>
</dbReference>
<dbReference type="InterPro" id="IPR010982">
    <property type="entry name" value="Lambda_DNA-bd_dom_sf"/>
</dbReference>